<keyword evidence="3" id="KW-1003">Cell membrane</keyword>
<feature type="transmembrane region" description="Helical" evidence="7">
    <location>
        <begin position="87"/>
        <end position="106"/>
    </location>
</feature>
<feature type="transmembrane region" description="Helical" evidence="7">
    <location>
        <begin position="406"/>
        <end position="428"/>
    </location>
</feature>
<evidence type="ECO:0000256" key="3">
    <source>
        <dbReference type="ARBA" id="ARBA00022475"/>
    </source>
</evidence>
<feature type="transmembrane region" description="Helical" evidence="7">
    <location>
        <begin position="21"/>
        <end position="45"/>
    </location>
</feature>
<dbReference type="SUPFAM" id="SSF103473">
    <property type="entry name" value="MFS general substrate transporter"/>
    <property type="match status" value="1"/>
</dbReference>
<evidence type="ECO:0000256" key="2">
    <source>
        <dbReference type="ARBA" id="ARBA00022448"/>
    </source>
</evidence>
<evidence type="ECO:0000256" key="5">
    <source>
        <dbReference type="ARBA" id="ARBA00022989"/>
    </source>
</evidence>
<dbReference type="Gene3D" id="1.20.1720.10">
    <property type="entry name" value="Multidrug resistance protein D"/>
    <property type="match status" value="1"/>
</dbReference>
<evidence type="ECO:0000313" key="10">
    <source>
        <dbReference type="Proteomes" id="UP001409291"/>
    </source>
</evidence>
<dbReference type="InterPro" id="IPR036259">
    <property type="entry name" value="MFS_trans_sf"/>
</dbReference>
<keyword evidence="4 7" id="KW-0812">Transmembrane</keyword>
<dbReference type="PROSITE" id="PS50850">
    <property type="entry name" value="MFS"/>
    <property type="match status" value="1"/>
</dbReference>
<dbReference type="Gene3D" id="1.20.1250.20">
    <property type="entry name" value="MFS general substrate transporter like domains"/>
    <property type="match status" value="1"/>
</dbReference>
<protein>
    <submittedName>
        <fullName evidence="9">MFS transporter</fullName>
    </submittedName>
</protein>
<dbReference type="EMBL" id="JBDJNQ010000001">
    <property type="protein sequence ID" value="MEN5376410.1"/>
    <property type="molecule type" value="Genomic_DNA"/>
</dbReference>
<evidence type="ECO:0000256" key="4">
    <source>
        <dbReference type="ARBA" id="ARBA00022692"/>
    </source>
</evidence>
<dbReference type="Pfam" id="PF07690">
    <property type="entry name" value="MFS_1"/>
    <property type="match status" value="1"/>
</dbReference>
<keyword evidence="10" id="KW-1185">Reference proteome</keyword>
<feature type="transmembrane region" description="Helical" evidence="7">
    <location>
        <begin position="174"/>
        <end position="196"/>
    </location>
</feature>
<feature type="transmembrane region" description="Helical" evidence="7">
    <location>
        <begin position="275"/>
        <end position="295"/>
    </location>
</feature>
<keyword evidence="2" id="KW-0813">Transport</keyword>
<dbReference type="PANTHER" id="PTHR42718:SF46">
    <property type="entry name" value="BLR6921 PROTEIN"/>
    <property type="match status" value="1"/>
</dbReference>
<feature type="transmembrane region" description="Helical" evidence="7">
    <location>
        <begin position="307"/>
        <end position="328"/>
    </location>
</feature>
<accession>A0ABV0BNM0</accession>
<feature type="transmembrane region" description="Helical" evidence="7">
    <location>
        <begin position="448"/>
        <end position="470"/>
    </location>
</feature>
<keyword evidence="6 7" id="KW-0472">Membrane</keyword>
<evidence type="ECO:0000313" key="9">
    <source>
        <dbReference type="EMBL" id="MEN5376410.1"/>
    </source>
</evidence>
<feature type="transmembrane region" description="Helical" evidence="7">
    <location>
        <begin position="232"/>
        <end position="255"/>
    </location>
</feature>
<evidence type="ECO:0000256" key="1">
    <source>
        <dbReference type="ARBA" id="ARBA00004651"/>
    </source>
</evidence>
<dbReference type="PANTHER" id="PTHR42718">
    <property type="entry name" value="MAJOR FACILITATOR SUPERFAMILY MULTIDRUG TRANSPORTER MFSC"/>
    <property type="match status" value="1"/>
</dbReference>
<feature type="transmembrane region" description="Helical" evidence="7">
    <location>
        <begin position="118"/>
        <end position="135"/>
    </location>
</feature>
<dbReference type="RefSeq" id="WP_346580668.1">
    <property type="nucleotide sequence ID" value="NZ_JBDJLH010000001.1"/>
</dbReference>
<keyword evidence="5 7" id="KW-1133">Transmembrane helix</keyword>
<evidence type="ECO:0000256" key="7">
    <source>
        <dbReference type="SAM" id="Phobius"/>
    </source>
</evidence>
<feature type="transmembrane region" description="Helical" evidence="7">
    <location>
        <begin position="208"/>
        <end position="226"/>
    </location>
</feature>
<dbReference type="InterPro" id="IPR011701">
    <property type="entry name" value="MFS"/>
</dbReference>
<reference evidence="9 10" key="1">
    <citation type="submission" date="2024-04" db="EMBL/GenBank/DDBJ databases">
        <title>WGS of bacteria from Torrens River.</title>
        <authorList>
            <person name="Wyrsch E.R."/>
            <person name="Drigo B."/>
        </authorList>
    </citation>
    <scope>NUCLEOTIDE SEQUENCE [LARGE SCALE GENOMIC DNA]</scope>
    <source>
        <strain evidence="9 10">TWI391</strain>
    </source>
</reference>
<dbReference type="Proteomes" id="UP001409291">
    <property type="component" value="Unassembled WGS sequence"/>
</dbReference>
<feature type="transmembrane region" description="Helical" evidence="7">
    <location>
        <begin position="147"/>
        <end position="168"/>
    </location>
</feature>
<gene>
    <name evidence="9" type="ORF">ABE541_03965</name>
</gene>
<dbReference type="InterPro" id="IPR020846">
    <property type="entry name" value="MFS_dom"/>
</dbReference>
<sequence length="475" mass="49932">MNKNKTGTVNPTTPYSKRWAALFLLCTAQFIVIMDTSIIGVALPAIKADLGYSQSGLQWIFNAYVILFGGFLLLGGRLSDLFGARKIFMWGFAILSGASLLAGVAWSEAALNTGRALQGLGSALIAPAALTLVLSKFTDPKELNKALGFWGASAAAGGSAGVFLGGAITEWLSWHWLFLINIPVGLAVLFFSQKLLFKGTTRKGKVDIVGAILATVALIVMVYAIISAENAGWISVQTIGLLSLSLLLFIIFIIIQKQKSEPLIPLAIFKVPNLLSGNVVMALLAAAWIPLWFFLNLYLQQTLHYTAFNSGLALLPMTIAIMFLMVGLTGKLVARFGFKANMVAGLLALAGSLLLFSTIPPDGTFIINVLPASLLGALGMSLTYIPGTIASMSGAKPEETGLASGLVNTSYQIGSALGLAIIVAISAAKTNAIKATGATEATALNTGFQTGFFAASIICLIAAVMAVIFIKTLKK</sequence>
<organism evidence="9 10">
    <name type="scientific">Sphingobacterium kitahiroshimense</name>
    <dbReference type="NCBI Taxonomy" id="470446"/>
    <lineage>
        <taxon>Bacteria</taxon>
        <taxon>Pseudomonadati</taxon>
        <taxon>Bacteroidota</taxon>
        <taxon>Sphingobacteriia</taxon>
        <taxon>Sphingobacteriales</taxon>
        <taxon>Sphingobacteriaceae</taxon>
        <taxon>Sphingobacterium</taxon>
    </lineage>
</organism>
<evidence type="ECO:0000259" key="8">
    <source>
        <dbReference type="PROSITE" id="PS50850"/>
    </source>
</evidence>
<feature type="domain" description="Major facilitator superfamily (MFS) profile" evidence="8">
    <location>
        <begin position="21"/>
        <end position="474"/>
    </location>
</feature>
<comment type="caution">
    <text evidence="9">The sequence shown here is derived from an EMBL/GenBank/DDBJ whole genome shotgun (WGS) entry which is preliminary data.</text>
</comment>
<name>A0ABV0BNM0_9SPHI</name>
<dbReference type="CDD" id="cd17321">
    <property type="entry name" value="MFS_MMR_MDR_like"/>
    <property type="match status" value="1"/>
</dbReference>
<feature type="transmembrane region" description="Helical" evidence="7">
    <location>
        <begin position="340"/>
        <end position="359"/>
    </location>
</feature>
<feature type="transmembrane region" description="Helical" evidence="7">
    <location>
        <begin position="365"/>
        <end position="385"/>
    </location>
</feature>
<dbReference type="PRINTS" id="PR01036">
    <property type="entry name" value="TCRTETB"/>
</dbReference>
<evidence type="ECO:0000256" key="6">
    <source>
        <dbReference type="ARBA" id="ARBA00023136"/>
    </source>
</evidence>
<comment type="subcellular location">
    <subcellularLocation>
        <location evidence="1">Cell membrane</location>
        <topology evidence="1">Multi-pass membrane protein</topology>
    </subcellularLocation>
</comment>
<proteinExistence type="predicted"/>
<feature type="transmembrane region" description="Helical" evidence="7">
    <location>
        <begin position="57"/>
        <end position="75"/>
    </location>
</feature>